<reference evidence="1 2" key="1">
    <citation type="journal article" date="2018" name="New Phytol.">
        <title>Phylogenomics of Endogonaceae and evolution of mycorrhizas within Mucoromycota.</title>
        <authorList>
            <person name="Chang Y."/>
            <person name="Desiro A."/>
            <person name="Na H."/>
            <person name="Sandor L."/>
            <person name="Lipzen A."/>
            <person name="Clum A."/>
            <person name="Barry K."/>
            <person name="Grigoriev I.V."/>
            <person name="Martin F.M."/>
            <person name="Stajich J.E."/>
            <person name="Smith M.E."/>
            <person name="Bonito G."/>
            <person name="Spatafora J.W."/>
        </authorList>
    </citation>
    <scope>NUCLEOTIDE SEQUENCE [LARGE SCALE GENOMIC DNA]</scope>
    <source>
        <strain evidence="1 2">AD002</strain>
    </source>
</reference>
<dbReference type="EMBL" id="RBNJ01000007">
    <property type="protein sequence ID" value="RUS35617.1"/>
    <property type="molecule type" value="Genomic_DNA"/>
</dbReference>
<protein>
    <submittedName>
        <fullName evidence="1">Uncharacterized protein</fullName>
    </submittedName>
</protein>
<sequence length="187" mass="21966">AAGGVGDWWKYEINQSERWPRYPTLNYFPEFYSQKTRWLLTNQILHPKQFHNPHRERHLRQVMTLVKVETTHHAHSWSPVLAKEAKDEFTGVTDDWEECRSERHDRGLQITSLKEQPDFPKLTSAHSETRNFLIWEFHLCRHIDSIHNPSQPGAANNADLDVRRMEVGGKVEQEKLEGFLEDDVGLS</sequence>
<name>A0A433R0R3_9FUNG</name>
<feature type="non-terminal residue" evidence="1">
    <location>
        <position position="1"/>
    </location>
</feature>
<dbReference type="Proteomes" id="UP000274822">
    <property type="component" value="Unassembled WGS sequence"/>
</dbReference>
<accession>A0A433R0R3</accession>
<organism evidence="1 2">
    <name type="scientific">Jimgerdemannia flammicorona</name>
    <dbReference type="NCBI Taxonomy" id="994334"/>
    <lineage>
        <taxon>Eukaryota</taxon>
        <taxon>Fungi</taxon>
        <taxon>Fungi incertae sedis</taxon>
        <taxon>Mucoromycota</taxon>
        <taxon>Mucoromycotina</taxon>
        <taxon>Endogonomycetes</taxon>
        <taxon>Endogonales</taxon>
        <taxon>Endogonaceae</taxon>
        <taxon>Jimgerdemannia</taxon>
    </lineage>
</organism>
<proteinExistence type="predicted"/>
<gene>
    <name evidence="1" type="ORF">BC938DRAFT_482168</name>
</gene>
<keyword evidence="2" id="KW-1185">Reference proteome</keyword>
<evidence type="ECO:0000313" key="2">
    <source>
        <dbReference type="Proteomes" id="UP000274822"/>
    </source>
</evidence>
<evidence type="ECO:0000313" key="1">
    <source>
        <dbReference type="EMBL" id="RUS35617.1"/>
    </source>
</evidence>
<comment type="caution">
    <text evidence="1">The sequence shown here is derived from an EMBL/GenBank/DDBJ whole genome shotgun (WGS) entry which is preliminary data.</text>
</comment>
<dbReference type="AlphaFoldDB" id="A0A433R0R3"/>